<evidence type="ECO:0000259" key="3">
    <source>
        <dbReference type="Pfam" id="PF16344"/>
    </source>
</evidence>
<sequence length="342" mass="38033">MRYQFASVADLAADEFFARWVVSPTAESDAFWQNWLLQYPSKREEVEQARRLVSLLSDDLYPYRASDEEAIWQRLQKEVQQEQAATEPKVMAINNWRQKRYYLSMAASVALILLVSSLFLLRQAPVKYSTGYGEQLSVQLPDGSRVVLNGNSALTYTNDWPGLSDRKVDLQGEAFFEVVHKGIAQPFVVRAADDTEVKVLGTAFNVTSRNHTSRVVLASGKVQLTYTSNGAPSQLSMQPGELVEVSQGGSHVLQQQVSPEVYTAWKDDKVIFDNTSLQDIADMLEQVYGYKVVIADAELARQRLTASLKGQGVDKILATVSATLGAKVTVQKESKTILISIS</sequence>
<dbReference type="GO" id="GO:0016989">
    <property type="term" value="F:sigma factor antagonist activity"/>
    <property type="evidence" value="ECO:0007669"/>
    <property type="project" value="TreeGrafter"/>
</dbReference>
<dbReference type="AlphaFoldDB" id="A0A1I2NMZ5"/>
<dbReference type="EMBL" id="FOOT01000001">
    <property type="protein sequence ID" value="SFG04943.1"/>
    <property type="molecule type" value="Genomic_DNA"/>
</dbReference>
<evidence type="ECO:0000256" key="1">
    <source>
        <dbReference type="SAM" id="Phobius"/>
    </source>
</evidence>
<dbReference type="InterPro" id="IPR032508">
    <property type="entry name" value="FecR_C"/>
</dbReference>
<protein>
    <submittedName>
        <fullName evidence="4">FecR family protein</fullName>
    </submittedName>
</protein>
<keyword evidence="1" id="KW-0472">Membrane</keyword>
<dbReference type="Pfam" id="PF04773">
    <property type="entry name" value="FecR"/>
    <property type="match status" value="1"/>
</dbReference>
<dbReference type="RefSeq" id="WP_092099159.1">
    <property type="nucleotide sequence ID" value="NZ_FOOT01000001.1"/>
</dbReference>
<reference evidence="5" key="1">
    <citation type="submission" date="2016-10" db="EMBL/GenBank/DDBJ databases">
        <authorList>
            <person name="Varghese N."/>
            <person name="Submissions S."/>
        </authorList>
    </citation>
    <scope>NUCLEOTIDE SEQUENCE [LARGE SCALE GENOMIC DNA]</scope>
    <source>
        <strain evidence="5">LP51</strain>
    </source>
</reference>
<proteinExistence type="predicted"/>
<name>A0A1I2NMZ5_9BACT</name>
<dbReference type="InterPro" id="IPR006860">
    <property type="entry name" value="FecR"/>
</dbReference>
<feature type="domain" description="Protein FecR C-terminal" evidence="3">
    <location>
        <begin position="270"/>
        <end position="337"/>
    </location>
</feature>
<evidence type="ECO:0000313" key="4">
    <source>
        <dbReference type="EMBL" id="SFG04943.1"/>
    </source>
</evidence>
<dbReference type="Proteomes" id="UP000198724">
    <property type="component" value="Unassembled WGS sequence"/>
</dbReference>
<feature type="transmembrane region" description="Helical" evidence="1">
    <location>
        <begin position="101"/>
        <end position="121"/>
    </location>
</feature>
<dbReference type="Pfam" id="PF16344">
    <property type="entry name" value="FecR_C"/>
    <property type="match status" value="1"/>
</dbReference>
<accession>A0A1I2NMZ5</accession>
<dbReference type="STRING" id="1436961.SAMN05421739_101785"/>
<organism evidence="4 5">
    <name type="scientific">Pontibacter chinhatensis</name>
    <dbReference type="NCBI Taxonomy" id="1436961"/>
    <lineage>
        <taxon>Bacteria</taxon>
        <taxon>Pseudomonadati</taxon>
        <taxon>Bacteroidota</taxon>
        <taxon>Cytophagia</taxon>
        <taxon>Cytophagales</taxon>
        <taxon>Hymenobacteraceae</taxon>
        <taxon>Pontibacter</taxon>
    </lineage>
</organism>
<dbReference type="PANTHER" id="PTHR30273">
    <property type="entry name" value="PERIPLASMIC SIGNAL SENSOR AND SIGMA FACTOR ACTIVATOR FECR-RELATED"/>
    <property type="match status" value="1"/>
</dbReference>
<evidence type="ECO:0000313" key="5">
    <source>
        <dbReference type="Proteomes" id="UP000198724"/>
    </source>
</evidence>
<keyword evidence="1" id="KW-0812">Transmembrane</keyword>
<feature type="domain" description="FecR protein" evidence="2">
    <location>
        <begin position="127"/>
        <end position="223"/>
    </location>
</feature>
<keyword evidence="5" id="KW-1185">Reference proteome</keyword>
<dbReference type="Gene3D" id="2.60.120.1440">
    <property type="match status" value="1"/>
</dbReference>
<dbReference type="InterPro" id="IPR012373">
    <property type="entry name" value="Ferrdict_sens_TM"/>
</dbReference>
<dbReference type="Gene3D" id="3.55.50.30">
    <property type="match status" value="1"/>
</dbReference>
<dbReference type="OrthoDB" id="1523489at2"/>
<evidence type="ECO:0000259" key="2">
    <source>
        <dbReference type="Pfam" id="PF04773"/>
    </source>
</evidence>
<keyword evidence="1" id="KW-1133">Transmembrane helix</keyword>
<gene>
    <name evidence="4" type="ORF">SAMN05421739_101785</name>
</gene>
<dbReference type="PIRSF" id="PIRSF018266">
    <property type="entry name" value="FecR"/>
    <property type="match status" value="1"/>
</dbReference>
<dbReference type="PANTHER" id="PTHR30273:SF2">
    <property type="entry name" value="PROTEIN FECR"/>
    <property type="match status" value="1"/>
</dbReference>